<keyword evidence="4 5" id="KW-0732">Signal</keyword>
<dbReference type="PANTHER" id="PTHR30290">
    <property type="entry name" value="PERIPLASMIC BINDING COMPONENT OF ABC TRANSPORTER"/>
    <property type="match status" value="1"/>
</dbReference>
<dbReference type="RefSeq" id="WP_270879728.1">
    <property type="nucleotide sequence ID" value="NZ_JAQFVF010000026.1"/>
</dbReference>
<dbReference type="PIRSF" id="PIRSF002741">
    <property type="entry name" value="MppA"/>
    <property type="match status" value="1"/>
</dbReference>
<dbReference type="SUPFAM" id="SSF53850">
    <property type="entry name" value="Periplasmic binding protein-like II"/>
    <property type="match status" value="1"/>
</dbReference>
<organism evidence="7 8">
    <name type="scientific">Paenibacillus aestuarii</name>
    <dbReference type="NCBI Taxonomy" id="516965"/>
    <lineage>
        <taxon>Bacteria</taxon>
        <taxon>Bacillati</taxon>
        <taxon>Bacillota</taxon>
        <taxon>Bacilli</taxon>
        <taxon>Bacillales</taxon>
        <taxon>Paenibacillaceae</taxon>
        <taxon>Paenibacillus</taxon>
    </lineage>
</organism>
<dbReference type="InterPro" id="IPR039424">
    <property type="entry name" value="SBP_5"/>
</dbReference>
<keyword evidence="3" id="KW-0813">Transport</keyword>
<keyword evidence="8" id="KW-1185">Reference proteome</keyword>
<reference evidence="8" key="1">
    <citation type="journal article" date="2019" name="Int. J. Syst. Evol. Microbiol.">
        <title>The Global Catalogue of Microorganisms (GCM) 10K type strain sequencing project: providing services to taxonomists for standard genome sequencing and annotation.</title>
        <authorList>
            <consortium name="The Broad Institute Genomics Platform"/>
            <consortium name="The Broad Institute Genome Sequencing Center for Infectious Disease"/>
            <person name="Wu L."/>
            <person name="Ma J."/>
        </authorList>
    </citation>
    <scope>NUCLEOTIDE SEQUENCE [LARGE SCALE GENOMIC DNA]</scope>
    <source>
        <strain evidence="8">KACC 11904</strain>
    </source>
</reference>
<evidence type="ECO:0000313" key="8">
    <source>
        <dbReference type="Proteomes" id="UP001596044"/>
    </source>
</evidence>
<evidence type="ECO:0000256" key="1">
    <source>
        <dbReference type="ARBA" id="ARBA00004193"/>
    </source>
</evidence>
<dbReference type="PANTHER" id="PTHR30290:SF9">
    <property type="entry name" value="OLIGOPEPTIDE-BINDING PROTEIN APPA"/>
    <property type="match status" value="1"/>
</dbReference>
<dbReference type="PROSITE" id="PS01040">
    <property type="entry name" value="SBP_BACTERIAL_5"/>
    <property type="match status" value="1"/>
</dbReference>
<dbReference type="PROSITE" id="PS51257">
    <property type="entry name" value="PROKAR_LIPOPROTEIN"/>
    <property type="match status" value="1"/>
</dbReference>
<dbReference type="InterPro" id="IPR023765">
    <property type="entry name" value="SBP_5_CS"/>
</dbReference>
<feature type="domain" description="Solute-binding protein family 5" evidence="6">
    <location>
        <begin position="90"/>
        <end position="461"/>
    </location>
</feature>
<comment type="similarity">
    <text evidence="2">Belongs to the bacterial solute-binding protein 5 family.</text>
</comment>
<dbReference type="Proteomes" id="UP001596044">
    <property type="component" value="Unassembled WGS sequence"/>
</dbReference>
<feature type="signal peptide" evidence="5">
    <location>
        <begin position="1"/>
        <end position="22"/>
    </location>
</feature>
<name>A0ABW0K7S2_9BACL</name>
<dbReference type="CDD" id="cd08492">
    <property type="entry name" value="PBP2_NikA_DppA_OppA_like_15"/>
    <property type="match status" value="1"/>
</dbReference>
<sequence length="547" mass="60037">MRRSKWVTVFALMMVIVLVLSACGDKPASQSGTAASAGATTQAAAQGGEITYALATSPDSLDPHRSGLAVAVRVFRTMYDSLVVQLPDNTIKPWLATEWTISPDGKSYTFKLRKDVKFHDGTPFNAEAVKYSFDRILDPATKAANATALLKPYKSSEVIDEYTIKLNLETPSVAFLGNLSQAMLGIVSPTAAKKYGDQFGKNPVGTGPFKFVKWEDNAEIKFERNPDYNWAPELVSNKGKSYLDAITFKIIPEEATRIGSVQSGQVTAAETVPPQNIVSLKNDAKLQLLQVNTGGLPYTLFFNQSRPPWNDVKARQAVQSAVDIDAIVKTLYLGTYQRAWSPLAPSAFGYDASLENAIKPDLDKANRLLDELGWVKGADGVREKDGKKLTLHYVDGSPNREKRNDIAAMIQQQLKKVGIAVEVEITKDVQTVVYTNQGYDLYGNSQVNSDPVALNSFYHTTAPNVRPSLSHLSDAEVDQLLEQGVVETDTAKRKEIYKKVQHSIIDNAVILPIYVFPYTVAASKSLNGLKFDALGYPLFNDVSLVKK</sequence>
<proteinExistence type="inferred from homology"/>
<dbReference type="InterPro" id="IPR000914">
    <property type="entry name" value="SBP_5_dom"/>
</dbReference>
<feature type="chain" id="PRO_5047146642" evidence="5">
    <location>
        <begin position="23"/>
        <end position="547"/>
    </location>
</feature>
<gene>
    <name evidence="7" type="ORF">ACFPOG_13785</name>
</gene>
<evidence type="ECO:0000256" key="2">
    <source>
        <dbReference type="ARBA" id="ARBA00005695"/>
    </source>
</evidence>
<evidence type="ECO:0000256" key="5">
    <source>
        <dbReference type="SAM" id="SignalP"/>
    </source>
</evidence>
<evidence type="ECO:0000259" key="6">
    <source>
        <dbReference type="Pfam" id="PF00496"/>
    </source>
</evidence>
<dbReference type="Gene3D" id="3.10.105.10">
    <property type="entry name" value="Dipeptide-binding Protein, Domain 3"/>
    <property type="match status" value="1"/>
</dbReference>
<dbReference type="Gene3D" id="3.40.190.10">
    <property type="entry name" value="Periplasmic binding protein-like II"/>
    <property type="match status" value="1"/>
</dbReference>
<comment type="caution">
    <text evidence="7">The sequence shown here is derived from an EMBL/GenBank/DDBJ whole genome shotgun (WGS) entry which is preliminary data.</text>
</comment>
<dbReference type="InterPro" id="IPR030678">
    <property type="entry name" value="Peptide/Ni-bd"/>
</dbReference>
<dbReference type="EMBL" id="JBHSMJ010000018">
    <property type="protein sequence ID" value="MFC5449334.1"/>
    <property type="molecule type" value="Genomic_DNA"/>
</dbReference>
<comment type="subcellular location">
    <subcellularLocation>
        <location evidence="1">Cell membrane</location>
        <topology evidence="1">Lipid-anchor</topology>
    </subcellularLocation>
</comment>
<evidence type="ECO:0000256" key="4">
    <source>
        <dbReference type="ARBA" id="ARBA00022729"/>
    </source>
</evidence>
<dbReference type="Pfam" id="PF00496">
    <property type="entry name" value="SBP_bac_5"/>
    <property type="match status" value="1"/>
</dbReference>
<evidence type="ECO:0000256" key="3">
    <source>
        <dbReference type="ARBA" id="ARBA00022448"/>
    </source>
</evidence>
<evidence type="ECO:0000313" key="7">
    <source>
        <dbReference type="EMBL" id="MFC5449334.1"/>
    </source>
</evidence>
<protein>
    <submittedName>
        <fullName evidence="7">ABC transporter substrate-binding protein</fullName>
    </submittedName>
</protein>
<accession>A0ABW0K7S2</accession>